<evidence type="ECO:0000259" key="8">
    <source>
        <dbReference type="Pfam" id="PF01636"/>
    </source>
</evidence>
<dbReference type="Gene3D" id="3.30.200.20">
    <property type="entry name" value="Phosphorylase Kinase, domain 1"/>
    <property type="match status" value="1"/>
</dbReference>
<dbReference type="NCBIfam" id="TIGR01767">
    <property type="entry name" value="MTRK"/>
    <property type="match status" value="1"/>
</dbReference>
<evidence type="ECO:0000256" key="2">
    <source>
        <dbReference type="ARBA" id="ARBA00011738"/>
    </source>
</evidence>
<dbReference type="Gene3D" id="3.90.1200.10">
    <property type="match status" value="1"/>
</dbReference>
<accession>A0A1H1PML9</accession>
<dbReference type="Pfam" id="PF01636">
    <property type="entry name" value="APH"/>
    <property type="match status" value="1"/>
</dbReference>
<evidence type="ECO:0000256" key="5">
    <source>
        <dbReference type="ARBA" id="ARBA00022741"/>
    </source>
</evidence>
<evidence type="ECO:0000256" key="1">
    <source>
        <dbReference type="ARBA" id="ARBA00010165"/>
    </source>
</evidence>
<feature type="domain" description="Aminoglycoside phosphotransferase" evidence="8">
    <location>
        <begin position="47"/>
        <end position="279"/>
    </location>
</feature>
<comment type="subunit">
    <text evidence="2">Homodimer.</text>
</comment>
<dbReference type="RefSeq" id="WP_146686540.1">
    <property type="nucleotide sequence ID" value="NZ_LT629750.1"/>
</dbReference>
<keyword evidence="10" id="KW-1185">Reference proteome</keyword>
<proteinExistence type="inferred from homology"/>
<sequence>MNSQQRPLGALGQDEYRILRDTDLRDYLAELPEVAALLGGSPGGWSISEVGDGNLNLVFIVRGTKGGIAVKQALPYVRLVGESWPLPLSRSHYEHLALVHQARLAPGLVPAVLHHNEALALIAMELLEPHIIMRKGLVSGTCYPHFVDHMTTFLARTLFLSSDLAVPAAQKKEGIAAFSGNHALCKITEDLIFTDPYFQAEQNRWTSPWLDATAAHFREDLDLHVAVSRLKLKFLASPEALVHGDLHTGSIMVTENETRVIDPEFAFYGPMGFDLGAVIGNLIMSYLASAGHERAPGERRSFEAWVLETIENVWAEFSRKFVGLWRDEANGDAYAATLFSGEAGAARLEAERRAYMDRLFQDMVGFSAAKIIRRILGLAHNIDFEWIEDPRLRAICEARSLRLARAMMVDAPSFRTIGAVTKAAREVRDWQPDLDR</sequence>
<evidence type="ECO:0000256" key="7">
    <source>
        <dbReference type="ARBA" id="ARBA00022840"/>
    </source>
</evidence>
<dbReference type="EMBL" id="LT629750">
    <property type="protein sequence ID" value="SDS12344.1"/>
    <property type="molecule type" value="Genomic_DNA"/>
</dbReference>
<dbReference type="PIRSF" id="PIRSF031134">
    <property type="entry name" value="MTRK"/>
    <property type="match status" value="1"/>
</dbReference>
<dbReference type="GO" id="GO:0005524">
    <property type="term" value="F:ATP binding"/>
    <property type="evidence" value="ECO:0007669"/>
    <property type="project" value="UniProtKB-KW"/>
</dbReference>
<keyword evidence="5" id="KW-0547">Nucleotide-binding</keyword>
<dbReference type="PANTHER" id="PTHR34273">
    <property type="entry name" value="METHYLTHIORIBOSE KINASE"/>
    <property type="match status" value="1"/>
</dbReference>
<dbReference type="SUPFAM" id="SSF56112">
    <property type="entry name" value="Protein kinase-like (PK-like)"/>
    <property type="match status" value="1"/>
</dbReference>
<evidence type="ECO:0000256" key="3">
    <source>
        <dbReference type="ARBA" id="ARBA00012128"/>
    </source>
</evidence>
<dbReference type="GO" id="GO:0046522">
    <property type="term" value="F:S-methyl-5-thioribose kinase activity"/>
    <property type="evidence" value="ECO:0007669"/>
    <property type="project" value="UniProtKB-EC"/>
</dbReference>
<evidence type="ECO:0000256" key="4">
    <source>
        <dbReference type="ARBA" id="ARBA00022679"/>
    </source>
</evidence>
<keyword evidence="7" id="KW-0067">ATP-binding</keyword>
<dbReference type="InterPro" id="IPR009212">
    <property type="entry name" value="Methylthioribose_kinase"/>
</dbReference>
<organism evidence="9 10">
    <name type="scientific">Bradyrhizobium canariense</name>
    <dbReference type="NCBI Taxonomy" id="255045"/>
    <lineage>
        <taxon>Bacteria</taxon>
        <taxon>Pseudomonadati</taxon>
        <taxon>Pseudomonadota</taxon>
        <taxon>Alphaproteobacteria</taxon>
        <taxon>Hyphomicrobiales</taxon>
        <taxon>Nitrobacteraceae</taxon>
        <taxon>Bradyrhizobium</taxon>
    </lineage>
</organism>
<reference evidence="10" key="1">
    <citation type="submission" date="2016-10" db="EMBL/GenBank/DDBJ databases">
        <authorList>
            <person name="Varghese N."/>
            <person name="Submissions S."/>
        </authorList>
    </citation>
    <scope>NUCLEOTIDE SEQUENCE [LARGE SCALE GENOMIC DNA]</scope>
    <source>
        <strain evidence="10">GAS369</strain>
    </source>
</reference>
<dbReference type="InterPro" id="IPR011009">
    <property type="entry name" value="Kinase-like_dom_sf"/>
</dbReference>
<evidence type="ECO:0000256" key="6">
    <source>
        <dbReference type="ARBA" id="ARBA00022777"/>
    </source>
</evidence>
<name>A0A1H1PML9_9BRAD</name>
<dbReference type="Proteomes" id="UP000243904">
    <property type="component" value="Chromosome I"/>
</dbReference>
<protein>
    <recommendedName>
        <fullName evidence="3">S-methyl-5-thioribose kinase</fullName>
        <ecNumber evidence="3">2.7.1.100</ecNumber>
    </recommendedName>
</protein>
<keyword evidence="4" id="KW-0808">Transferase</keyword>
<gene>
    <name evidence="9" type="ORF">SAMN05444158_1081</name>
</gene>
<dbReference type="EC" id="2.7.1.100" evidence="3"/>
<dbReference type="PANTHER" id="PTHR34273:SF2">
    <property type="entry name" value="METHYLTHIORIBOSE KINASE"/>
    <property type="match status" value="1"/>
</dbReference>
<dbReference type="InterPro" id="IPR002575">
    <property type="entry name" value="Aminoglycoside_PTrfase"/>
</dbReference>
<dbReference type="GO" id="GO:0009086">
    <property type="term" value="P:methionine biosynthetic process"/>
    <property type="evidence" value="ECO:0007669"/>
    <property type="project" value="InterPro"/>
</dbReference>
<keyword evidence="6 9" id="KW-0418">Kinase</keyword>
<evidence type="ECO:0000313" key="10">
    <source>
        <dbReference type="Proteomes" id="UP000243904"/>
    </source>
</evidence>
<comment type="similarity">
    <text evidence="1">Belongs to the methylthioribose kinase family.</text>
</comment>
<evidence type="ECO:0000313" key="9">
    <source>
        <dbReference type="EMBL" id="SDS12344.1"/>
    </source>
</evidence>
<dbReference type="AlphaFoldDB" id="A0A1H1PML9"/>